<evidence type="ECO:0000256" key="1">
    <source>
        <dbReference type="SAM" id="MobiDB-lite"/>
    </source>
</evidence>
<comment type="caution">
    <text evidence="2">The sequence shown here is derived from an EMBL/GenBank/DDBJ whole genome shotgun (WGS) entry which is preliminary data.</text>
</comment>
<feature type="compositionally biased region" description="Low complexity" evidence="1">
    <location>
        <begin position="36"/>
        <end position="69"/>
    </location>
</feature>
<dbReference type="EMBL" id="JANBUO010000691">
    <property type="protein sequence ID" value="KAJ2802224.1"/>
    <property type="molecule type" value="Genomic_DNA"/>
</dbReference>
<dbReference type="AlphaFoldDB" id="A0A9W8HTT0"/>
<keyword evidence="3" id="KW-1185">Reference proteome</keyword>
<organism evidence="2 3">
    <name type="scientific">Coemansia guatemalensis</name>
    <dbReference type="NCBI Taxonomy" id="2761395"/>
    <lineage>
        <taxon>Eukaryota</taxon>
        <taxon>Fungi</taxon>
        <taxon>Fungi incertae sedis</taxon>
        <taxon>Zoopagomycota</taxon>
        <taxon>Kickxellomycotina</taxon>
        <taxon>Kickxellomycetes</taxon>
        <taxon>Kickxellales</taxon>
        <taxon>Kickxellaceae</taxon>
        <taxon>Coemansia</taxon>
    </lineage>
</organism>
<proteinExistence type="predicted"/>
<feature type="compositionally biased region" description="Low complexity" evidence="1">
    <location>
        <begin position="488"/>
        <end position="500"/>
    </location>
</feature>
<protein>
    <submittedName>
        <fullName evidence="2">Uncharacterized protein</fullName>
    </submittedName>
</protein>
<feature type="compositionally biased region" description="Low complexity" evidence="1">
    <location>
        <begin position="145"/>
        <end position="164"/>
    </location>
</feature>
<evidence type="ECO:0000313" key="2">
    <source>
        <dbReference type="EMBL" id="KAJ2802224.1"/>
    </source>
</evidence>
<gene>
    <name evidence="2" type="ORF">H4R20_003360</name>
</gene>
<feature type="region of interest" description="Disordered" evidence="1">
    <location>
        <begin position="145"/>
        <end position="186"/>
    </location>
</feature>
<feature type="region of interest" description="Disordered" evidence="1">
    <location>
        <begin position="1"/>
        <end position="100"/>
    </location>
</feature>
<sequence>NPFASLTWADGADAGDESDTQTPDRPDNRPEPQPQPQQSQQPQQQQQQGASVSEQPPQETPLPEQTQQPKAAAGGDESVAAKARSRRGTNAARYVPGVGFVSDDGVSATSPQLISSSASFKPPLGVQTSTARSVTNGRMSPMSAARLASPASRPHSPLVTAASIAGGGSSVAGSERRPASSLSLSTAPQPLDKEALAQLQTIFLTGSQEAMERAISGLAHEHLASFALSALNDRRMLIGFVEKMQTSVDRMLDSYDQISAKLKSFNESFTSQVNDSVRLRALLTQTAQEAQAWQDKYNSLVEQQGSLKSAASARESVGGSSNEAVAPVGSVPSDPKNATVASSGAAPNAGVWAPSEAPQHSQPLPIPRDLLGWMNLGQQNPMGYGSAAAASGVQYGAAAGFGQFAGMMPHASGAIPTSFLGNPSFAAAAAHGTLDPTSLMMLTGSQTSQQQQQQGLGMGGLSLGMSSTAHAAIASADGSRPALPEDVGGPLSASSGSSLSAPASASLLTALNAGSQPF</sequence>
<accession>A0A9W8HTT0</accession>
<feature type="non-terminal residue" evidence="2">
    <location>
        <position position="1"/>
    </location>
</feature>
<evidence type="ECO:0000313" key="3">
    <source>
        <dbReference type="Proteomes" id="UP001140094"/>
    </source>
</evidence>
<dbReference type="Proteomes" id="UP001140094">
    <property type="component" value="Unassembled WGS sequence"/>
</dbReference>
<dbReference type="OrthoDB" id="5588028at2759"/>
<reference evidence="2" key="1">
    <citation type="submission" date="2022-07" db="EMBL/GenBank/DDBJ databases">
        <title>Phylogenomic reconstructions and comparative analyses of Kickxellomycotina fungi.</title>
        <authorList>
            <person name="Reynolds N.K."/>
            <person name="Stajich J.E."/>
            <person name="Barry K."/>
            <person name="Grigoriev I.V."/>
            <person name="Crous P."/>
            <person name="Smith M.E."/>
        </authorList>
    </citation>
    <scope>NUCLEOTIDE SEQUENCE</scope>
    <source>
        <strain evidence="2">NRRL 1565</strain>
    </source>
</reference>
<feature type="region of interest" description="Disordered" evidence="1">
    <location>
        <begin position="311"/>
        <end position="364"/>
    </location>
</feature>
<name>A0A9W8HTT0_9FUNG</name>
<feature type="region of interest" description="Disordered" evidence="1">
    <location>
        <begin position="475"/>
        <end position="500"/>
    </location>
</feature>